<name>A0A917F7N9_9HYPH</name>
<dbReference type="RefSeq" id="WP_188577523.1">
    <property type="nucleotide sequence ID" value="NZ_BMCT01000002.1"/>
</dbReference>
<evidence type="ECO:0000259" key="1">
    <source>
        <dbReference type="Pfam" id="PF04773"/>
    </source>
</evidence>
<evidence type="ECO:0000313" key="3">
    <source>
        <dbReference type="EMBL" id="GGF58265.1"/>
    </source>
</evidence>
<gene>
    <name evidence="3" type="ORF">GCM10007301_17390</name>
</gene>
<reference evidence="3" key="1">
    <citation type="journal article" date="2014" name="Int. J. Syst. Evol. Microbiol.">
        <title>Complete genome sequence of Corynebacterium casei LMG S-19264T (=DSM 44701T), isolated from a smear-ripened cheese.</title>
        <authorList>
            <consortium name="US DOE Joint Genome Institute (JGI-PGF)"/>
            <person name="Walter F."/>
            <person name="Albersmeier A."/>
            <person name="Kalinowski J."/>
            <person name="Ruckert C."/>
        </authorList>
    </citation>
    <scope>NUCLEOTIDE SEQUENCE</scope>
    <source>
        <strain evidence="3">CCM 7897</strain>
    </source>
</reference>
<dbReference type="InterPro" id="IPR006860">
    <property type="entry name" value="FecR"/>
</dbReference>
<comment type="caution">
    <text evidence="3">The sequence shown here is derived from an EMBL/GenBank/DDBJ whole genome shotgun (WGS) entry which is preliminary data.</text>
</comment>
<organism evidence="3 4">
    <name type="scientific">Azorhizobium oxalatiphilum</name>
    <dbReference type="NCBI Taxonomy" id="980631"/>
    <lineage>
        <taxon>Bacteria</taxon>
        <taxon>Pseudomonadati</taxon>
        <taxon>Pseudomonadota</taxon>
        <taxon>Alphaproteobacteria</taxon>
        <taxon>Hyphomicrobiales</taxon>
        <taxon>Xanthobacteraceae</taxon>
        <taxon>Azorhizobium</taxon>
    </lineage>
</organism>
<dbReference type="PANTHER" id="PTHR30273:SF2">
    <property type="entry name" value="PROTEIN FECR"/>
    <property type="match status" value="1"/>
</dbReference>
<feature type="domain" description="FecR protein" evidence="1">
    <location>
        <begin position="111"/>
        <end position="204"/>
    </location>
</feature>
<dbReference type="Pfam" id="PF16220">
    <property type="entry name" value="DUF4880"/>
    <property type="match status" value="1"/>
</dbReference>
<reference evidence="3" key="2">
    <citation type="submission" date="2020-09" db="EMBL/GenBank/DDBJ databases">
        <authorList>
            <person name="Sun Q."/>
            <person name="Sedlacek I."/>
        </authorList>
    </citation>
    <scope>NUCLEOTIDE SEQUENCE</scope>
    <source>
        <strain evidence="3">CCM 7897</strain>
    </source>
</reference>
<keyword evidence="4" id="KW-1185">Reference proteome</keyword>
<proteinExistence type="predicted"/>
<protein>
    <submittedName>
        <fullName evidence="3">Iron dicitrate transporter FecR</fullName>
    </submittedName>
</protein>
<sequence>MAGAARSTPDMDRLAEEAAGWVARLQSSDATAHDQRAFEDWVSRSPAHRPAFEEMKGLWADLRDVPLEGKAAKAGLTRRGVIGNIVALGLIAGLGTTAYRMGLLERLRADHYTAVGEVRRVTLADGSIVDLNTDSAITVHYTAARRRVELLRGEAFFSVAKNPDRPFVVADSALSATALGTRFSVRLTGADGPGGVGVEEGRVEVANAQERVILGPGEMARLAGGGRLAVSRADVSSDTAWRDGKLVFSGQKLRDVLATLRRYRHGQILILDDAAANQTVSGIFDLADTDEALSVLEQSLPVRITHLTGMVVLVSSR</sequence>
<dbReference type="EMBL" id="BMCT01000002">
    <property type="protein sequence ID" value="GGF58265.1"/>
    <property type="molecule type" value="Genomic_DNA"/>
</dbReference>
<feature type="domain" description="FecR N-terminal" evidence="2">
    <location>
        <begin position="16"/>
        <end position="56"/>
    </location>
</feature>
<evidence type="ECO:0000313" key="4">
    <source>
        <dbReference type="Proteomes" id="UP000606044"/>
    </source>
</evidence>
<dbReference type="AlphaFoldDB" id="A0A917F7N9"/>
<dbReference type="Pfam" id="PF04773">
    <property type="entry name" value="FecR"/>
    <property type="match status" value="1"/>
</dbReference>
<dbReference type="Proteomes" id="UP000606044">
    <property type="component" value="Unassembled WGS sequence"/>
</dbReference>
<dbReference type="PANTHER" id="PTHR30273">
    <property type="entry name" value="PERIPLASMIC SIGNAL SENSOR AND SIGMA FACTOR ACTIVATOR FECR-RELATED"/>
    <property type="match status" value="1"/>
</dbReference>
<dbReference type="Gene3D" id="2.60.120.1440">
    <property type="match status" value="1"/>
</dbReference>
<dbReference type="PIRSF" id="PIRSF018266">
    <property type="entry name" value="FecR"/>
    <property type="match status" value="1"/>
</dbReference>
<evidence type="ECO:0000259" key="2">
    <source>
        <dbReference type="Pfam" id="PF16220"/>
    </source>
</evidence>
<dbReference type="InterPro" id="IPR012373">
    <property type="entry name" value="Ferrdict_sens_TM"/>
</dbReference>
<dbReference type="Gene3D" id="3.55.50.30">
    <property type="match status" value="1"/>
</dbReference>
<accession>A0A917F7N9</accession>
<dbReference type="GO" id="GO:0016989">
    <property type="term" value="F:sigma factor antagonist activity"/>
    <property type="evidence" value="ECO:0007669"/>
    <property type="project" value="TreeGrafter"/>
</dbReference>
<dbReference type="InterPro" id="IPR032623">
    <property type="entry name" value="FecR_N"/>
</dbReference>